<evidence type="ECO:0000256" key="1">
    <source>
        <dbReference type="SAM" id="MobiDB-lite"/>
    </source>
</evidence>
<accession>A0A812L2X0</accession>
<dbReference type="EMBL" id="CAJNDS010000846">
    <property type="protein sequence ID" value="CAE7237279.1"/>
    <property type="molecule type" value="Genomic_DNA"/>
</dbReference>
<gene>
    <name evidence="2" type="ORF">SNAT2548_LOCUS10305</name>
</gene>
<dbReference type="AlphaFoldDB" id="A0A812L2X0"/>
<dbReference type="OrthoDB" id="429991at2759"/>
<organism evidence="2 3">
    <name type="scientific">Symbiodinium natans</name>
    <dbReference type="NCBI Taxonomy" id="878477"/>
    <lineage>
        <taxon>Eukaryota</taxon>
        <taxon>Sar</taxon>
        <taxon>Alveolata</taxon>
        <taxon>Dinophyceae</taxon>
        <taxon>Suessiales</taxon>
        <taxon>Symbiodiniaceae</taxon>
        <taxon>Symbiodinium</taxon>
    </lineage>
</organism>
<evidence type="ECO:0000313" key="3">
    <source>
        <dbReference type="Proteomes" id="UP000604046"/>
    </source>
</evidence>
<comment type="caution">
    <text evidence="2">The sequence shown here is derived from an EMBL/GenBank/DDBJ whole genome shotgun (WGS) entry which is preliminary data.</text>
</comment>
<feature type="region of interest" description="Disordered" evidence="1">
    <location>
        <begin position="42"/>
        <end position="86"/>
    </location>
</feature>
<name>A0A812L2X0_9DINO</name>
<evidence type="ECO:0000313" key="2">
    <source>
        <dbReference type="EMBL" id="CAE7237279.1"/>
    </source>
</evidence>
<dbReference type="Proteomes" id="UP000604046">
    <property type="component" value="Unassembled WGS sequence"/>
</dbReference>
<reference evidence="2" key="1">
    <citation type="submission" date="2021-02" db="EMBL/GenBank/DDBJ databases">
        <authorList>
            <person name="Dougan E. K."/>
            <person name="Rhodes N."/>
            <person name="Thang M."/>
            <person name="Chan C."/>
        </authorList>
    </citation>
    <scope>NUCLEOTIDE SEQUENCE</scope>
</reference>
<feature type="compositionally biased region" description="Basic and acidic residues" evidence="1">
    <location>
        <begin position="43"/>
        <end position="55"/>
    </location>
</feature>
<keyword evidence="3" id="KW-1185">Reference proteome</keyword>
<sequence>MRPKPEMVIGGGVPSWTKSIPGPIYSYDTNCFKEKQPVFSIRGRGDDDFGNKNAKDAPQISTEQLMKGIDASRKKPPSWSLKSRPAMVPGDAVPSWVASIPGPKYHYPVDCHKKKQPVYSIGKKLPSESDLMKVRSPGPMRYDGPAMESKKQEMVDSTRPPSWETSLKDLGSNIPVPSMWPREAACGRQNCFWWLYHCCVVRGLEPEMPAADFSLMKRGVEKTDAD</sequence>
<feature type="region of interest" description="Disordered" evidence="1">
    <location>
        <begin position="144"/>
        <end position="165"/>
    </location>
</feature>
<protein>
    <submittedName>
        <fullName evidence="2">Uncharacterized protein</fullName>
    </submittedName>
</protein>
<proteinExistence type="predicted"/>